<feature type="domain" description="Cadherin" evidence="13">
    <location>
        <begin position="29"/>
        <end position="156"/>
    </location>
</feature>
<dbReference type="Ensembl" id="ENSCCRT00020061677.1">
    <property type="protein sequence ID" value="ENSCCRP00020055971.1"/>
    <property type="gene ID" value="ENSCCRG00020026393.1"/>
</dbReference>
<keyword evidence="3" id="KW-0812">Transmembrane</keyword>
<evidence type="ECO:0000256" key="12">
    <source>
        <dbReference type="PROSITE-ProRule" id="PRU00043"/>
    </source>
</evidence>
<dbReference type="CDD" id="cd11304">
    <property type="entry name" value="Cadherin_repeat"/>
    <property type="match status" value="1"/>
</dbReference>
<dbReference type="InterPro" id="IPR050174">
    <property type="entry name" value="Protocadherin/Cadherin-CA"/>
</dbReference>
<evidence type="ECO:0000256" key="9">
    <source>
        <dbReference type="ARBA" id="ARBA00023136"/>
    </source>
</evidence>
<dbReference type="PROSITE" id="PS50268">
    <property type="entry name" value="CADHERIN_2"/>
    <property type="match status" value="1"/>
</dbReference>
<evidence type="ECO:0000313" key="15">
    <source>
        <dbReference type="Proteomes" id="UP000694701"/>
    </source>
</evidence>
<dbReference type="Gene3D" id="2.60.40.60">
    <property type="entry name" value="Cadherins"/>
    <property type="match status" value="2"/>
</dbReference>
<organism evidence="14 15">
    <name type="scientific">Cyprinus carpio</name>
    <name type="common">Common carp</name>
    <dbReference type="NCBI Taxonomy" id="7962"/>
    <lineage>
        <taxon>Eukaryota</taxon>
        <taxon>Metazoa</taxon>
        <taxon>Chordata</taxon>
        <taxon>Craniata</taxon>
        <taxon>Vertebrata</taxon>
        <taxon>Euteleostomi</taxon>
        <taxon>Actinopterygii</taxon>
        <taxon>Neopterygii</taxon>
        <taxon>Teleostei</taxon>
        <taxon>Ostariophysi</taxon>
        <taxon>Cypriniformes</taxon>
        <taxon>Cyprinidae</taxon>
        <taxon>Cyprininae</taxon>
        <taxon>Cyprinus</taxon>
    </lineage>
</organism>
<dbReference type="PRINTS" id="PR00205">
    <property type="entry name" value="CADHERIN"/>
</dbReference>
<keyword evidence="6 12" id="KW-0106">Calcium</keyword>
<dbReference type="SUPFAM" id="SSF49313">
    <property type="entry name" value="Cadherin-like"/>
    <property type="match status" value="2"/>
</dbReference>
<keyword evidence="9" id="KW-0472">Membrane</keyword>
<keyword evidence="5" id="KW-0677">Repeat</keyword>
<comment type="subcellular location">
    <subcellularLocation>
        <location evidence="1">Membrane</location>
        <topology evidence="1">Single-pass membrane protein</topology>
    </subcellularLocation>
</comment>
<dbReference type="SMART" id="SM00112">
    <property type="entry name" value="CA"/>
    <property type="match status" value="1"/>
</dbReference>
<protein>
    <recommendedName>
        <fullName evidence="13">Cadherin domain-containing protein</fullName>
    </recommendedName>
</protein>
<evidence type="ECO:0000313" key="14">
    <source>
        <dbReference type="Ensembl" id="ENSCCRP00020055971.1"/>
    </source>
</evidence>
<keyword evidence="4" id="KW-0732">Signal</keyword>
<evidence type="ECO:0000256" key="10">
    <source>
        <dbReference type="ARBA" id="ARBA00023157"/>
    </source>
</evidence>
<accession>A0A8C2FH63</accession>
<keyword evidence="10" id="KW-1015">Disulfide bond</keyword>
<evidence type="ECO:0000256" key="8">
    <source>
        <dbReference type="ARBA" id="ARBA00022989"/>
    </source>
</evidence>
<evidence type="ECO:0000256" key="7">
    <source>
        <dbReference type="ARBA" id="ARBA00022889"/>
    </source>
</evidence>
<evidence type="ECO:0000259" key="13">
    <source>
        <dbReference type="PROSITE" id="PS50268"/>
    </source>
</evidence>
<dbReference type="AlphaFoldDB" id="A0A8C2FH63"/>
<evidence type="ECO:0000256" key="4">
    <source>
        <dbReference type="ARBA" id="ARBA00022729"/>
    </source>
</evidence>
<dbReference type="InterPro" id="IPR002126">
    <property type="entry name" value="Cadherin-like_dom"/>
</dbReference>
<dbReference type="Proteomes" id="UP000694701">
    <property type="component" value="Unplaced"/>
</dbReference>
<dbReference type="PANTHER" id="PTHR24028:SF328">
    <property type="entry name" value="CADHERIN-3"/>
    <property type="match status" value="1"/>
</dbReference>
<evidence type="ECO:0000256" key="1">
    <source>
        <dbReference type="ARBA" id="ARBA00004167"/>
    </source>
</evidence>
<keyword evidence="8" id="KW-1133">Transmembrane helix</keyword>
<dbReference type="GO" id="GO:0005886">
    <property type="term" value="C:plasma membrane"/>
    <property type="evidence" value="ECO:0007669"/>
    <property type="project" value="InterPro"/>
</dbReference>
<dbReference type="GO" id="GO:0005509">
    <property type="term" value="F:calcium ion binding"/>
    <property type="evidence" value="ECO:0007669"/>
    <property type="project" value="UniProtKB-UniRule"/>
</dbReference>
<evidence type="ECO:0000256" key="11">
    <source>
        <dbReference type="ARBA" id="ARBA00023180"/>
    </source>
</evidence>
<keyword evidence="7" id="KW-0130">Cell adhesion</keyword>
<keyword evidence="11" id="KW-0325">Glycoprotein</keyword>
<dbReference type="Pfam" id="PF00028">
    <property type="entry name" value="Cadherin"/>
    <property type="match status" value="1"/>
</dbReference>
<sequence>MTTHLCLSIYPIRHWLTIMVVNKAMPVFEKAFYSLEIPENIPLLMPVVHIQANDSEGPRIVYTITEGDPLNQFSINFNTGVIQVVKPLDFETHPAYKLSVRATDSLTGAKAEVFMLDHEENPSHKLMIRAVDGGVPALSSEVMVLIDVTDLNDNTP</sequence>
<evidence type="ECO:0000256" key="6">
    <source>
        <dbReference type="ARBA" id="ARBA00022837"/>
    </source>
</evidence>
<dbReference type="FunFam" id="2.60.40.60:FF:000032">
    <property type="entry name" value="FAT atypical cadherin 1"/>
    <property type="match status" value="1"/>
</dbReference>
<evidence type="ECO:0000256" key="3">
    <source>
        <dbReference type="ARBA" id="ARBA00022692"/>
    </source>
</evidence>
<dbReference type="GO" id="GO:0007156">
    <property type="term" value="P:homophilic cell adhesion via plasma membrane adhesion molecules"/>
    <property type="evidence" value="ECO:0007669"/>
    <property type="project" value="InterPro"/>
</dbReference>
<keyword evidence="2" id="KW-0245">EGF-like domain</keyword>
<reference evidence="14" key="1">
    <citation type="submission" date="2025-08" db="UniProtKB">
        <authorList>
            <consortium name="Ensembl"/>
        </authorList>
    </citation>
    <scope>IDENTIFICATION</scope>
</reference>
<proteinExistence type="predicted"/>
<evidence type="ECO:0000256" key="5">
    <source>
        <dbReference type="ARBA" id="ARBA00022737"/>
    </source>
</evidence>
<dbReference type="InterPro" id="IPR015919">
    <property type="entry name" value="Cadherin-like_sf"/>
</dbReference>
<dbReference type="InterPro" id="IPR020894">
    <property type="entry name" value="Cadherin_CS"/>
</dbReference>
<name>A0A8C2FH63_CYPCA</name>
<dbReference type="PROSITE" id="PS00232">
    <property type="entry name" value="CADHERIN_1"/>
    <property type="match status" value="1"/>
</dbReference>
<dbReference type="PANTHER" id="PTHR24028">
    <property type="entry name" value="CADHERIN-87A"/>
    <property type="match status" value="1"/>
</dbReference>
<dbReference type="GO" id="GO:0009653">
    <property type="term" value="P:anatomical structure morphogenesis"/>
    <property type="evidence" value="ECO:0007669"/>
    <property type="project" value="UniProtKB-ARBA"/>
</dbReference>
<evidence type="ECO:0000256" key="2">
    <source>
        <dbReference type="ARBA" id="ARBA00022536"/>
    </source>
</evidence>